<dbReference type="InterPro" id="IPR020855">
    <property type="entry name" value="Ureohydrolase_Mn_BS"/>
</dbReference>
<evidence type="ECO:0000256" key="6">
    <source>
        <dbReference type="ARBA" id="ARBA00022801"/>
    </source>
</evidence>
<feature type="binding site" evidence="10">
    <location>
        <position position="227"/>
    </location>
    <ligand>
        <name>Mn(2+)</name>
        <dbReference type="ChEBI" id="CHEBI:29035"/>
        <label>1</label>
    </ligand>
</feature>
<evidence type="ECO:0000313" key="15">
    <source>
        <dbReference type="Proteomes" id="UP000199427"/>
    </source>
</evidence>
<evidence type="ECO:0000256" key="12">
    <source>
        <dbReference type="RuleBase" id="RU003684"/>
    </source>
</evidence>
<dbReference type="PROSITE" id="PS51409">
    <property type="entry name" value="ARGINASE_2"/>
    <property type="match status" value="1"/>
</dbReference>
<dbReference type="PROSITE" id="PS01053">
    <property type="entry name" value="ARGINASE_1"/>
    <property type="match status" value="1"/>
</dbReference>
<evidence type="ECO:0000256" key="13">
    <source>
        <dbReference type="RuleBase" id="RU361159"/>
    </source>
</evidence>
<accession>A0A1H9FAD3</accession>
<evidence type="ECO:0000256" key="7">
    <source>
        <dbReference type="ARBA" id="ARBA00023211"/>
    </source>
</evidence>
<evidence type="ECO:0000256" key="8">
    <source>
        <dbReference type="ARBA" id="ARBA00047391"/>
    </source>
</evidence>
<dbReference type="NCBIfam" id="TIGR01229">
    <property type="entry name" value="rocF_arginase"/>
    <property type="match status" value="1"/>
</dbReference>
<keyword evidence="15" id="KW-1185">Reference proteome</keyword>
<keyword evidence="4 13" id="KW-0056">Arginine metabolism</keyword>
<feature type="binding site" evidence="10">
    <location>
        <position position="123"/>
    </location>
    <ligand>
        <name>Mn(2+)</name>
        <dbReference type="ChEBI" id="CHEBI:29035"/>
        <label>1</label>
    </ligand>
</feature>
<dbReference type="InterPro" id="IPR014033">
    <property type="entry name" value="Arginase"/>
</dbReference>
<dbReference type="PRINTS" id="PR00116">
    <property type="entry name" value="ARGINASE"/>
</dbReference>
<organism evidence="14 15">
    <name type="scientific">Piscibacillus halophilus</name>
    <dbReference type="NCBI Taxonomy" id="571933"/>
    <lineage>
        <taxon>Bacteria</taxon>
        <taxon>Bacillati</taxon>
        <taxon>Bacillota</taxon>
        <taxon>Bacilli</taxon>
        <taxon>Bacillales</taxon>
        <taxon>Bacillaceae</taxon>
        <taxon>Piscibacillus</taxon>
    </lineage>
</organism>
<dbReference type="InterPro" id="IPR006035">
    <property type="entry name" value="Ureohydrolase"/>
</dbReference>
<sequence>MNRKLGIVGAPVTIAQPNMGVDLGPNSMRHAGLIDRLKNLSIKLEDYGDIEVPMDGTYKINPKINLKNLEEVTQANESIANSVKDIKKKGEFPLILGGDHSIAIGTIAGLHEYYQNMGVIWYDAHPDLNTGETSPSGNIHGMSLAASIGIGHEKLINLNGSAPKVKPENVVIIGARSIDEGEKKIIQERGIQVYTMHDIEKHGMNEVILKAINYLQERTDGVHLSLDVDGIDPAYTPGTGTPVEGGPSYRETRYAMQLLHESSLLTSVEVVEVNPLLDDQNKTAEIAVDMLTTLFGEKYL</sequence>
<dbReference type="Gene3D" id="3.40.800.10">
    <property type="entry name" value="Ureohydrolase domain"/>
    <property type="match status" value="1"/>
</dbReference>
<comment type="pathway">
    <text evidence="1">Nitrogen metabolism; urea cycle; L-ornithine and urea from L-arginine: step 1/1.</text>
</comment>
<dbReference type="OrthoDB" id="9789727at2"/>
<proteinExistence type="inferred from homology"/>
<evidence type="ECO:0000256" key="5">
    <source>
        <dbReference type="ARBA" id="ARBA00022723"/>
    </source>
</evidence>
<comment type="catalytic activity">
    <reaction evidence="8 13">
        <text>L-arginine + H2O = urea + L-ornithine</text>
        <dbReference type="Rhea" id="RHEA:20569"/>
        <dbReference type="ChEBI" id="CHEBI:15377"/>
        <dbReference type="ChEBI" id="CHEBI:16199"/>
        <dbReference type="ChEBI" id="CHEBI:32682"/>
        <dbReference type="ChEBI" id="CHEBI:46911"/>
        <dbReference type="EC" id="3.5.3.1"/>
    </reaction>
</comment>
<dbReference type="InterPro" id="IPR023696">
    <property type="entry name" value="Ureohydrolase_dom_sf"/>
</dbReference>
<dbReference type="GO" id="GO:0000050">
    <property type="term" value="P:urea cycle"/>
    <property type="evidence" value="ECO:0007669"/>
    <property type="project" value="UniProtKB-UniPathway"/>
</dbReference>
<evidence type="ECO:0000256" key="1">
    <source>
        <dbReference type="ARBA" id="ARBA00005098"/>
    </source>
</evidence>
<gene>
    <name evidence="14" type="ORF">SAMN05216362_11181</name>
</gene>
<feature type="binding site" evidence="10">
    <location>
        <position position="100"/>
    </location>
    <ligand>
        <name>Mn(2+)</name>
        <dbReference type="ChEBI" id="CHEBI:29035"/>
        <label>1</label>
    </ligand>
</feature>
<keyword evidence="6 12" id="KW-0378">Hydrolase</keyword>
<feature type="binding site" evidence="10">
    <location>
        <position position="125"/>
    </location>
    <ligand>
        <name>Mn(2+)</name>
        <dbReference type="ChEBI" id="CHEBI:29035"/>
        <label>1</label>
    </ligand>
</feature>
<reference evidence="14 15" key="1">
    <citation type="submission" date="2016-10" db="EMBL/GenBank/DDBJ databases">
        <authorList>
            <person name="de Groot N.N."/>
        </authorList>
    </citation>
    <scope>NUCLEOTIDE SEQUENCE [LARGE SCALE GENOMIC DNA]</scope>
    <source>
        <strain evidence="14 15">DSM 21633</strain>
    </source>
</reference>
<dbReference type="GO" id="GO:0030145">
    <property type="term" value="F:manganese ion binding"/>
    <property type="evidence" value="ECO:0007669"/>
    <property type="project" value="TreeGrafter"/>
</dbReference>
<name>A0A1H9FAD3_9BACI</name>
<dbReference type="UniPathway" id="UPA00158">
    <property type="reaction ID" value="UER00270"/>
</dbReference>
<dbReference type="FunFam" id="3.40.800.10:FF:000005">
    <property type="entry name" value="Arginase"/>
    <property type="match status" value="1"/>
</dbReference>
<protein>
    <recommendedName>
        <fullName evidence="3 9">Arginase</fullName>
        <ecNumber evidence="2 9">3.5.3.1</ecNumber>
    </recommendedName>
</protein>
<evidence type="ECO:0000256" key="2">
    <source>
        <dbReference type="ARBA" id="ARBA00012168"/>
    </source>
</evidence>
<dbReference type="STRING" id="571933.SAMN05216362_11181"/>
<dbReference type="EMBL" id="FOES01000011">
    <property type="protein sequence ID" value="SEQ34890.1"/>
    <property type="molecule type" value="Genomic_DNA"/>
</dbReference>
<dbReference type="EC" id="3.5.3.1" evidence="2 9"/>
<feature type="binding site" evidence="10">
    <location>
        <position position="127"/>
    </location>
    <ligand>
        <name>Mn(2+)</name>
        <dbReference type="ChEBI" id="CHEBI:29035"/>
        <label>1</label>
    </ligand>
</feature>
<keyword evidence="5 10" id="KW-0479">Metal-binding</keyword>
<dbReference type="CDD" id="cd09989">
    <property type="entry name" value="Arginase"/>
    <property type="match status" value="1"/>
</dbReference>
<keyword evidence="7 10" id="KW-0464">Manganese</keyword>
<dbReference type="PIRSF" id="PIRSF036979">
    <property type="entry name" value="Arginase"/>
    <property type="match status" value="1"/>
</dbReference>
<dbReference type="AlphaFoldDB" id="A0A1H9FAD3"/>
<evidence type="ECO:0000256" key="11">
    <source>
        <dbReference type="PROSITE-ProRule" id="PRU00742"/>
    </source>
</evidence>
<dbReference type="Proteomes" id="UP000199427">
    <property type="component" value="Unassembled WGS sequence"/>
</dbReference>
<dbReference type="GO" id="GO:0005737">
    <property type="term" value="C:cytoplasm"/>
    <property type="evidence" value="ECO:0007669"/>
    <property type="project" value="TreeGrafter"/>
</dbReference>
<dbReference type="PANTHER" id="PTHR43782">
    <property type="entry name" value="ARGINASE"/>
    <property type="match status" value="1"/>
</dbReference>
<dbReference type="SUPFAM" id="SSF52768">
    <property type="entry name" value="Arginase/deacetylase"/>
    <property type="match status" value="1"/>
</dbReference>
<dbReference type="GO" id="GO:0006525">
    <property type="term" value="P:arginine metabolic process"/>
    <property type="evidence" value="ECO:0007669"/>
    <property type="project" value="UniProtKB-KW"/>
</dbReference>
<evidence type="ECO:0000256" key="10">
    <source>
        <dbReference type="PIRSR" id="PIRSR036979-1"/>
    </source>
</evidence>
<evidence type="ECO:0000313" key="14">
    <source>
        <dbReference type="EMBL" id="SEQ34890.1"/>
    </source>
</evidence>
<dbReference type="Pfam" id="PF00491">
    <property type="entry name" value="Arginase"/>
    <property type="match status" value="1"/>
</dbReference>
<evidence type="ECO:0000256" key="3">
    <source>
        <dbReference type="ARBA" id="ARBA00018123"/>
    </source>
</evidence>
<comment type="cofactor">
    <cofactor evidence="10 13">
        <name>Mn(2+)</name>
        <dbReference type="ChEBI" id="CHEBI:29035"/>
    </cofactor>
    <text evidence="10 13">Binds 2 manganese ions per subunit.</text>
</comment>
<feature type="binding site" evidence="10">
    <location>
        <position position="229"/>
    </location>
    <ligand>
        <name>Mn(2+)</name>
        <dbReference type="ChEBI" id="CHEBI:29035"/>
        <label>1</label>
    </ligand>
</feature>
<comment type="similarity">
    <text evidence="11 12">Belongs to the arginase family.</text>
</comment>
<dbReference type="RefSeq" id="WP_091773362.1">
    <property type="nucleotide sequence ID" value="NZ_FOES01000011.1"/>
</dbReference>
<evidence type="ECO:0000256" key="4">
    <source>
        <dbReference type="ARBA" id="ARBA00022503"/>
    </source>
</evidence>
<dbReference type="PANTHER" id="PTHR43782:SF3">
    <property type="entry name" value="ARGINASE"/>
    <property type="match status" value="1"/>
</dbReference>
<dbReference type="GO" id="GO:0004053">
    <property type="term" value="F:arginase activity"/>
    <property type="evidence" value="ECO:0007669"/>
    <property type="project" value="UniProtKB-UniRule"/>
</dbReference>
<evidence type="ECO:0000256" key="9">
    <source>
        <dbReference type="NCBIfam" id="TIGR01229"/>
    </source>
</evidence>